<name>A0A835THV3_9ROSI</name>
<organism evidence="1 2">
    <name type="scientific">Salix dunnii</name>
    <dbReference type="NCBI Taxonomy" id="1413687"/>
    <lineage>
        <taxon>Eukaryota</taxon>
        <taxon>Viridiplantae</taxon>
        <taxon>Streptophyta</taxon>
        <taxon>Embryophyta</taxon>
        <taxon>Tracheophyta</taxon>
        <taxon>Spermatophyta</taxon>
        <taxon>Magnoliopsida</taxon>
        <taxon>eudicotyledons</taxon>
        <taxon>Gunneridae</taxon>
        <taxon>Pentapetalae</taxon>
        <taxon>rosids</taxon>
        <taxon>fabids</taxon>
        <taxon>Malpighiales</taxon>
        <taxon>Salicaceae</taxon>
        <taxon>Saliceae</taxon>
        <taxon>Salix</taxon>
    </lineage>
</organism>
<evidence type="ECO:0000313" key="2">
    <source>
        <dbReference type="Proteomes" id="UP000657918"/>
    </source>
</evidence>
<sequence>MNHMNGVIGFQTIAMKGLVIVDFVFSLASHGGIGNVGLHDGEIRAEAAVPKMKLLFLLTEEKFGLWDAMMEILVTIQQLQQTPAAALQLQAKPPQGTRHGVLKDNISAGRNLQAPVPDFAPNVDLDENGETHPVLASVTSCSPTKSNSAVPASSLTKAETVVLQLP</sequence>
<reference evidence="1 2" key="1">
    <citation type="submission" date="2020-10" db="EMBL/GenBank/DDBJ databases">
        <title>Plant Genome Project.</title>
        <authorList>
            <person name="Zhang R.-G."/>
        </authorList>
    </citation>
    <scope>NUCLEOTIDE SEQUENCE [LARGE SCALE GENOMIC DNA]</scope>
    <source>
        <strain evidence="1">FAFU-HL-1</strain>
        <tissue evidence="1">Leaf</tissue>
    </source>
</reference>
<dbReference type="EMBL" id="JADGMS010000002">
    <property type="protein sequence ID" value="KAF9688305.1"/>
    <property type="molecule type" value="Genomic_DNA"/>
</dbReference>
<accession>A0A835THV3</accession>
<protein>
    <submittedName>
        <fullName evidence="1">Uncharacterized protein</fullName>
    </submittedName>
</protein>
<proteinExistence type="predicted"/>
<evidence type="ECO:0000313" key="1">
    <source>
        <dbReference type="EMBL" id="KAF9688305.1"/>
    </source>
</evidence>
<dbReference type="AlphaFoldDB" id="A0A835THV3"/>
<keyword evidence="2" id="KW-1185">Reference proteome</keyword>
<dbReference type="OrthoDB" id="653904at2759"/>
<gene>
    <name evidence="1" type="ORF">SADUNF_Sadunf02G0183700</name>
</gene>
<comment type="caution">
    <text evidence="1">The sequence shown here is derived from an EMBL/GenBank/DDBJ whole genome shotgun (WGS) entry which is preliminary data.</text>
</comment>
<dbReference type="Proteomes" id="UP000657918">
    <property type="component" value="Unassembled WGS sequence"/>
</dbReference>